<dbReference type="Proteomes" id="UP000024635">
    <property type="component" value="Unassembled WGS sequence"/>
</dbReference>
<protein>
    <recommendedName>
        <fullName evidence="4">Secreted protein</fullName>
    </recommendedName>
</protein>
<feature type="signal peptide" evidence="1">
    <location>
        <begin position="1"/>
        <end position="25"/>
    </location>
</feature>
<gene>
    <name evidence="2" type="primary">Acey_s0373.g187</name>
    <name evidence="2" type="ORF">Y032_0373g187</name>
</gene>
<keyword evidence="3" id="KW-1185">Reference proteome</keyword>
<accession>A0A016RTX2</accession>
<evidence type="ECO:0000313" key="2">
    <source>
        <dbReference type="EMBL" id="EYB81840.1"/>
    </source>
</evidence>
<keyword evidence="1" id="KW-0732">Signal</keyword>
<comment type="caution">
    <text evidence="2">The sequence shown here is derived from an EMBL/GenBank/DDBJ whole genome shotgun (WGS) entry which is preliminary data.</text>
</comment>
<organism evidence="2 3">
    <name type="scientific">Ancylostoma ceylanicum</name>
    <dbReference type="NCBI Taxonomy" id="53326"/>
    <lineage>
        <taxon>Eukaryota</taxon>
        <taxon>Metazoa</taxon>
        <taxon>Ecdysozoa</taxon>
        <taxon>Nematoda</taxon>
        <taxon>Chromadorea</taxon>
        <taxon>Rhabditida</taxon>
        <taxon>Rhabditina</taxon>
        <taxon>Rhabditomorpha</taxon>
        <taxon>Strongyloidea</taxon>
        <taxon>Ancylostomatidae</taxon>
        <taxon>Ancylostomatinae</taxon>
        <taxon>Ancylostoma</taxon>
    </lineage>
</organism>
<dbReference type="EMBL" id="JARK01001709">
    <property type="protein sequence ID" value="EYB81840.1"/>
    <property type="molecule type" value="Genomic_DNA"/>
</dbReference>
<evidence type="ECO:0008006" key="4">
    <source>
        <dbReference type="Google" id="ProtNLM"/>
    </source>
</evidence>
<proteinExistence type="predicted"/>
<sequence>MNSAFSKFCALWFHIFPSAIIGTDCLICSGMLKRGGEFDNNCSGRGPVETMAQCNDWPNEMRGLRSRAGAVRAGRSVLPQTSGSPTAGSRSAYAPGKLIFAVFL</sequence>
<reference evidence="3" key="1">
    <citation type="journal article" date="2015" name="Nat. Genet.">
        <title>The genome and transcriptome of the zoonotic hookworm Ancylostoma ceylanicum identify infection-specific gene families.</title>
        <authorList>
            <person name="Schwarz E.M."/>
            <person name="Hu Y."/>
            <person name="Antoshechkin I."/>
            <person name="Miller M.M."/>
            <person name="Sternberg P.W."/>
            <person name="Aroian R.V."/>
        </authorList>
    </citation>
    <scope>NUCLEOTIDE SEQUENCE</scope>
    <source>
        <strain evidence="3">HY135</strain>
    </source>
</reference>
<evidence type="ECO:0000313" key="3">
    <source>
        <dbReference type="Proteomes" id="UP000024635"/>
    </source>
</evidence>
<feature type="chain" id="PRO_5001485755" description="Secreted protein" evidence="1">
    <location>
        <begin position="26"/>
        <end position="104"/>
    </location>
</feature>
<name>A0A016RTX2_9BILA</name>
<evidence type="ECO:0000256" key="1">
    <source>
        <dbReference type="SAM" id="SignalP"/>
    </source>
</evidence>
<dbReference type="AlphaFoldDB" id="A0A016RTX2"/>